<gene>
    <name evidence="2" type="ORF">L210DRAFT_3634810</name>
</gene>
<feature type="compositionally biased region" description="Polar residues" evidence="1">
    <location>
        <begin position="125"/>
        <end position="137"/>
    </location>
</feature>
<dbReference type="EMBL" id="WHUW01000105">
    <property type="protein sequence ID" value="KAF8424275.1"/>
    <property type="molecule type" value="Genomic_DNA"/>
</dbReference>
<dbReference type="CDD" id="cd14733">
    <property type="entry name" value="BACK"/>
    <property type="match status" value="1"/>
</dbReference>
<name>A0AAD4G7N6_BOLED</name>
<comment type="caution">
    <text evidence="2">The sequence shown here is derived from an EMBL/GenBank/DDBJ whole genome shotgun (WGS) entry which is preliminary data.</text>
</comment>
<protein>
    <recommendedName>
        <fullName evidence="4">BTB domain-containing protein</fullName>
    </recommendedName>
</protein>
<dbReference type="Proteomes" id="UP001194468">
    <property type="component" value="Unassembled WGS sequence"/>
</dbReference>
<feature type="region of interest" description="Disordered" evidence="1">
    <location>
        <begin position="72"/>
        <end position="153"/>
    </location>
</feature>
<dbReference type="InterPro" id="IPR011333">
    <property type="entry name" value="SKP1/BTB/POZ_sf"/>
</dbReference>
<sequence>MSLVDSGKQRIEEFLRKSLLGEELINTQFHLFSSRSVPSSRLTKPRALCANNVLLAKSSKYFVDLLSSDLNSSDGSLSDITDANDVPSHIQIDDYGYGSDSDLDDDDEPSPIADTEAAKAESATLGPTTVPQISIKTQPKDDDELSDDGSESVSSDMFVMSPEHPRMDELIEIIHAGEVGSVTRGETAAWESLGNKIESASQTAMRLRSLGSRHVLVKDTAFQTWYTLLNYLYTDKINFEPLGLAMPAGQPHESSANSLDEPRCSAKSMYRLACKVGLDDLREKALAHIRSNLTEHNILKELSCSLVSSHSQLLEMELDVLYAHIGSPPVVTGFPALAQRIAQKELRHGADIIVGIHTRLLKERQPLPLLSRLTSPISRPLTPPPVVPPPFIESVVIDSQPVVAEDLSETTETMCAASSITWRSWPETQPGDGSHVGMMWQATEGPLDVNAPASHCSAVQRGKKAKRGKK</sequence>
<evidence type="ECO:0000256" key="1">
    <source>
        <dbReference type="SAM" id="MobiDB-lite"/>
    </source>
</evidence>
<proteinExistence type="predicted"/>
<feature type="compositionally biased region" description="Acidic residues" evidence="1">
    <location>
        <begin position="141"/>
        <end position="150"/>
    </location>
</feature>
<dbReference type="Gene3D" id="3.30.710.10">
    <property type="entry name" value="Potassium Channel Kv1.1, Chain A"/>
    <property type="match status" value="1"/>
</dbReference>
<accession>A0AAD4G7N6</accession>
<keyword evidence="3" id="KW-1185">Reference proteome</keyword>
<reference evidence="2" key="2">
    <citation type="journal article" date="2020" name="Nat. Commun.">
        <title>Large-scale genome sequencing of mycorrhizal fungi provides insights into the early evolution of symbiotic traits.</title>
        <authorList>
            <person name="Miyauchi S."/>
            <person name="Kiss E."/>
            <person name="Kuo A."/>
            <person name="Drula E."/>
            <person name="Kohler A."/>
            <person name="Sanchez-Garcia M."/>
            <person name="Morin E."/>
            <person name="Andreopoulos B."/>
            <person name="Barry K.W."/>
            <person name="Bonito G."/>
            <person name="Buee M."/>
            <person name="Carver A."/>
            <person name="Chen C."/>
            <person name="Cichocki N."/>
            <person name="Clum A."/>
            <person name="Culley D."/>
            <person name="Crous P.W."/>
            <person name="Fauchery L."/>
            <person name="Girlanda M."/>
            <person name="Hayes R.D."/>
            <person name="Keri Z."/>
            <person name="LaButti K."/>
            <person name="Lipzen A."/>
            <person name="Lombard V."/>
            <person name="Magnuson J."/>
            <person name="Maillard F."/>
            <person name="Murat C."/>
            <person name="Nolan M."/>
            <person name="Ohm R.A."/>
            <person name="Pangilinan J."/>
            <person name="Pereira M.F."/>
            <person name="Perotto S."/>
            <person name="Peter M."/>
            <person name="Pfister S."/>
            <person name="Riley R."/>
            <person name="Sitrit Y."/>
            <person name="Stielow J.B."/>
            <person name="Szollosi G."/>
            <person name="Zifcakova L."/>
            <person name="Stursova M."/>
            <person name="Spatafora J.W."/>
            <person name="Tedersoo L."/>
            <person name="Vaario L.M."/>
            <person name="Yamada A."/>
            <person name="Yan M."/>
            <person name="Wang P."/>
            <person name="Xu J."/>
            <person name="Bruns T."/>
            <person name="Baldrian P."/>
            <person name="Vilgalys R."/>
            <person name="Dunand C."/>
            <person name="Henrissat B."/>
            <person name="Grigoriev I.V."/>
            <person name="Hibbett D."/>
            <person name="Nagy L.G."/>
            <person name="Martin F.M."/>
        </authorList>
    </citation>
    <scope>NUCLEOTIDE SEQUENCE</scope>
    <source>
        <strain evidence="2">BED1</strain>
    </source>
</reference>
<evidence type="ECO:0000313" key="3">
    <source>
        <dbReference type="Proteomes" id="UP001194468"/>
    </source>
</evidence>
<evidence type="ECO:0000313" key="2">
    <source>
        <dbReference type="EMBL" id="KAF8424275.1"/>
    </source>
</evidence>
<evidence type="ECO:0008006" key="4">
    <source>
        <dbReference type="Google" id="ProtNLM"/>
    </source>
</evidence>
<organism evidence="2 3">
    <name type="scientific">Boletus edulis BED1</name>
    <dbReference type="NCBI Taxonomy" id="1328754"/>
    <lineage>
        <taxon>Eukaryota</taxon>
        <taxon>Fungi</taxon>
        <taxon>Dikarya</taxon>
        <taxon>Basidiomycota</taxon>
        <taxon>Agaricomycotina</taxon>
        <taxon>Agaricomycetes</taxon>
        <taxon>Agaricomycetidae</taxon>
        <taxon>Boletales</taxon>
        <taxon>Boletineae</taxon>
        <taxon>Boletaceae</taxon>
        <taxon>Boletoideae</taxon>
        <taxon>Boletus</taxon>
    </lineage>
</organism>
<dbReference type="AlphaFoldDB" id="A0AAD4G7N6"/>
<reference evidence="2" key="1">
    <citation type="submission" date="2019-10" db="EMBL/GenBank/DDBJ databases">
        <authorList>
            <consortium name="DOE Joint Genome Institute"/>
            <person name="Kuo A."/>
            <person name="Miyauchi S."/>
            <person name="Kiss E."/>
            <person name="Drula E."/>
            <person name="Kohler A."/>
            <person name="Sanchez-Garcia M."/>
            <person name="Andreopoulos B."/>
            <person name="Barry K.W."/>
            <person name="Bonito G."/>
            <person name="Buee M."/>
            <person name="Carver A."/>
            <person name="Chen C."/>
            <person name="Cichocki N."/>
            <person name="Clum A."/>
            <person name="Culley D."/>
            <person name="Crous P.W."/>
            <person name="Fauchery L."/>
            <person name="Girlanda M."/>
            <person name="Hayes R."/>
            <person name="Keri Z."/>
            <person name="LaButti K."/>
            <person name="Lipzen A."/>
            <person name="Lombard V."/>
            <person name="Magnuson J."/>
            <person name="Maillard F."/>
            <person name="Morin E."/>
            <person name="Murat C."/>
            <person name="Nolan M."/>
            <person name="Ohm R."/>
            <person name="Pangilinan J."/>
            <person name="Pereira M."/>
            <person name="Perotto S."/>
            <person name="Peter M."/>
            <person name="Riley R."/>
            <person name="Sitrit Y."/>
            <person name="Stielow B."/>
            <person name="Szollosi G."/>
            <person name="Zifcakova L."/>
            <person name="Stursova M."/>
            <person name="Spatafora J.W."/>
            <person name="Tedersoo L."/>
            <person name="Vaario L.-M."/>
            <person name="Yamada A."/>
            <person name="Yan M."/>
            <person name="Wang P."/>
            <person name="Xu J."/>
            <person name="Bruns T."/>
            <person name="Baldrian P."/>
            <person name="Vilgalys R."/>
            <person name="Henrissat B."/>
            <person name="Grigoriev I.V."/>
            <person name="Hibbett D."/>
            <person name="Nagy L.G."/>
            <person name="Martin F.M."/>
        </authorList>
    </citation>
    <scope>NUCLEOTIDE SEQUENCE</scope>
    <source>
        <strain evidence="2">BED1</strain>
    </source>
</reference>